<dbReference type="GO" id="GO:0005886">
    <property type="term" value="C:plasma membrane"/>
    <property type="evidence" value="ECO:0007669"/>
    <property type="project" value="TreeGrafter"/>
</dbReference>
<accession>A0A7J0BRX1</accession>
<dbReference type="Pfam" id="PF12729">
    <property type="entry name" value="4HB_MCP_1"/>
    <property type="match status" value="1"/>
</dbReference>
<keyword evidence="7" id="KW-0472">Membrane</keyword>
<dbReference type="Proteomes" id="UP000503820">
    <property type="component" value="Unassembled WGS sequence"/>
</dbReference>
<dbReference type="SMART" id="SM01358">
    <property type="entry name" value="HBM"/>
    <property type="match status" value="1"/>
</dbReference>
<dbReference type="PROSITE" id="PS51753">
    <property type="entry name" value="HBM"/>
    <property type="match status" value="1"/>
</dbReference>
<dbReference type="PANTHER" id="PTHR43531:SF11">
    <property type="entry name" value="METHYL-ACCEPTING CHEMOTAXIS PROTEIN 3"/>
    <property type="match status" value="1"/>
</dbReference>
<evidence type="ECO:0000259" key="8">
    <source>
        <dbReference type="PROSITE" id="PS50111"/>
    </source>
</evidence>
<evidence type="ECO:0000313" key="11">
    <source>
        <dbReference type="Proteomes" id="UP000503820"/>
    </source>
</evidence>
<comment type="similarity">
    <text evidence="3">Belongs to the methyl-accepting chemotaxis (MCP) protein family.</text>
</comment>
<keyword evidence="11" id="KW-1185">Reference proteome</keyword>
<dbReference type="GO" id="GO:0006935">
    <property type="term" value="P:chemotaxis"/>
    <property type="evidence" value="ECO:0007669"/>
    <property type="project" value="UniProtKB-KW"/>
</dbReference>
<dbReference type="RefSeq" id="WP_205245120.1">
    <property type="nucleotide sequence ID" value="NZ_BLVP01000006.1"/>
</dbReference>
<keyword evidence="7" id="KW-1133">Transmembrane helix</keyword>
<reference evidence="10 11" key="1">
    <citation type="submission" date="2020-05" db="EMBL/GenBank/DDBJ databases">
        <title>Draft genome sequence of Desulfovibrio psychrotolerans JS1T.</title>
        <authorList>
            <person name="Ueno A."/>
            <person name="Tamazawa S."/>
            <person name="Tamamura S."/>
            <person name="Murakami T."/>
            <person name="Kiyama T."/>
            <person name="Inomata H."/>
            <person name="Amano Y."/>
            <person name="Miyakawa K."/>
            <person name="Tamaki H."/>
            <person name="Naganuma T."/>
            <person name="Kaneko K."/>
        </authorList>
    </citation>
    <scope>NUCLEOTIDE SEQUENCE [LARGE SCALE GENOMIC DNA]</scope>
    <source>
        <strain evidence="10 11">JS1</strain>
    </source>
</reference>
<feature type="compositionally biased region" description="Acidic residues" evidence="6">
    <location>
        <begin position="662"/>
        <end position="671"/>
    </location>
</feature>
<dbReference type="SUPFAM" id="SSF58104">
    <property type="entry name" value="Methyl-accepting chemotaxis protein (MCP) signaling domain"/>
    <property type="match status" value="1"/>
</dbReference>
<dbReference type="Gene3D" id="1.20.1440.210">
    <property type="match status" value="1"/>
</dbReference>
<feature type="transmembrane region" description="Helical" evidence="7">
    <location>
        <begin position="12"/>
        <end position="33"/>
    </location>
</feature>
<dbReference type="AlphaFoldDB" id="A0A7J0BRX1"/>
<feature type="transmembrane region" description="Helical" evidence="7">
    <location>
        <begin position="296"/>
        <end position="316"/>
    </location>
</feature>
<evidence type="ECO:0000256" key="6">
    <source>
        <dbReference type="SAM" id="MobiDB-lite"/>
    </source>
</evidence>
<protein>
    <submittedName>
        <fullName evidence="10">Methyl-accepting chemotaxis protein</fullName>
    </submittedName>
</protein>
<dbReference type="PROSITE" id="PS50111">
    <property type="entry name" value="CHEMOTAXIS_TRANSDUC_2"/>
    <property type="match status" value="1"/>
</dbReference>
<sequence length="671" mass="71042">MFANLRLSSKLYAGFGIVLALLMVVGATAYFAIGNASSGFSSYRNMARQANLAGRVQADMLLVRMDVRNFLAYGKEEDVQKYRKEMAAVQQDMEEARTLITGTDERALLDKTQEAIRQYDVAFGQVVTLGTKMAPMVASLYADGPVMEARLAEILTTSEKQGDVGAALHAGFAMRHLLLMRLHVLRFLDTAEQADADGVAAQYAHMQKELQSLQGELNAGSGAAQVAEVQRVAGAYAGTFAAILTETRDRDRIAAGLDTLGPAIAGYAEEIRTILTNAQNTLGPAVQRANDTATMIILSVGLFAVVFGVLIAFWLARNVLRQIGCDPSEIAEIANKLAEGNMVLSFRANAMGVYQSMQVMVSKLSGIVSEVSAAAENVASGSEELSASSQSLSQGATEQAASIEEISSSMEEMSSNISLTADNARQTETLASQAAQDAQEGGNAVASTVDAMKHIAEKISIVEEIARQTNLLALNAAIEAARAGEHGKGFAVVAAEVRKLAERSGTAAAEISELSSSSVAVAEKAGAMLMKLVPDIKRTADLVQEIASASSEQNAGAEQINKAIQQLDQVVQQNASASEQMSSTSEELASQASQLQETMGFFRISDTGYSRRRTVTAIASLHKPAVTGKHVPLPAAPRGQKEAPRDTAQEAAAAGAGIALSMEDDEAFERF</sequence>
<dbReference type="InterPro" id="IPR004089">
    <property type="entry name" value="MCPsignal_dom"/>
</dbReference>
<feature type="region of interest" description="Disordered" evidence="6">
    <location>
        <begin position="628"/>
        <end position="671"/>
    </location>
</feature>
<evidence type="ECO:0000256" key="3">
    <source>
        <dbReference type="ARBA" id="ARBA00029447"/>
    </source>
</evidence>
<feature type="domain" description="Methyl-accepting transducer" evidence="8">
    <location>
        <begin position="374"/>
        <end position="589"/>
    </location>
</feature>
<dbReference type="SMART" id="SM00283">
    <property type="entry name" value="MA"/>
    <property type="match status" value="1"/>
</dbReference>
<dbReference type="Pfam" id="PF00015">
    <property type="entry name" value="MCPsignal"/>
    <property type="match status" value="1"/>
</dbReference>
<keyword evidence="2" id="KW-0145">Chemotaxis</keyword>
<evidence type="ECO:0000259" key="9">
    <source>
        <dbReference type="PROSITE" id="PS51753"/>
    </source>
</evidence>
<evidence type="ECO:0000256" key="1">
    <source>
        <dbReference type="ARBA" id="ARBA00004370"/>
    </source>
</evidence>
<proteinExistence type="inferred from homology"/>
<dbReference type="PANTHER" id="PTHR43531">
    <property type="entry name" value="PROTEIN ICFG"/>
    <property type="match status" value="1"/>
</dbReference>
<evidence type="ECO:0000256" key="5">
    <source>
        <dbReference type="SAM" id="Coils"/>
    </source>
</evidence>
<comment type="subcellular location">
    <subcellularLocation>
        <location evidence="1">Membrane</location>
    </subcellularLocation>
</comment>
<evidence type="ECO:0000256" key="2">
    <source>
        <dbReference type="ARBA" id="ARBA00022500"/>
    </source>
</evidence>
<evidence type="ECO:0000256" key="4">
    <source>
        <dbReference type="PROSITE-ProRule" id="PRU00284"/>
    </source>
</evidence>
<comment type="caution">
    <text evidence="10">The sequence shown here is derived from an EMBL/GenBank/DDBJ whole genome shotgun (WGS) entry which is preliminary data.</text>
</comment>
<keyword evidence="4" id="KW-0807">Transducer</keyword>
<dbReference type="EMBL" id="BLVP01000006">
    <property type="protein sequence ID" value="GFM36463.1"/>
    <property type="molecule type" value="Genomic_DNA"/>
</dbReference>
<gene>
    <name evidence="10" type="ORF">DSM19430T_11470</name>
</gene>
<evidence type="ECO:0000313" key="10">
    <source>
        <dbReference type="EMBL" id="GFM36463.1"/>
    </source>
</evidence>
<organism evidence="10 11">
    <name type="scientific">Desulfovibrio psychrotolerans</name>
    <dbReference type="NCBI Taxonomy" id="415242"/>
    <lineage>
        <taxon>Bacteria</taxon>
        <taxon>Pseudomonadati</taxon>
        <taxon>Thermodesulfobacteriota</taxon>
        <taxon>Desulfovibrionia</taxon>
        <taxon>Desulfovibrionales</taxon>
        <taxon>Desulfovibrionaceae</taxon>
        <taxon>Desulfovibrio</taxon>
    </lineage>
</organism>
<dbReference type="FunFam" id="1.10.287.950:FF:000001">
    <property type="entry name" value="Methyl-accepting chemotaxis sensory transducer"/>
    <property type="match status" value="1"/>
</dbReference>
<feature type="compositionally biased region" description="Basic and acidic residues" evidence="6">
    <location>
        <begin position="639"/>
        <end position="648"/>
    </location>
</feature>
<keyword evidence="7" id="KW-0812">Transmembrane</keyword>
<dbReference type="InterPro" id="IPR051310">
    <property type="entry name" value="MCP_chemotaxis"/>
</dbReference>
<keyword evidence="5" id="KW-0175">Coiled coil</keyword>
<feature type="domain" description="HBM" evidence="9">
    <location>
        <begin position="45"/>
        <end position="283"/>
    </location>
</feature>
<dbReference type="Gene3D" id="1.10.287.950">
    <property type="entry name" value="Methyl-accepting chemotaxis protein"/>
    <property type="match status" value="1"/>
</dbReference>
<evidence type="ECO:0000256" key="7">
    <source>
        <dbReference type="SAM" id="Phobius"/>
    </source>
</evidence>
<feature type="coiled-coil region" evidence="5">
    <location>
        <begin position="560"/>
        <end position="587"/>
    </location>
</feature>
<dbReference type="InterPro" id="IPR032255">
    <property type="entry name" value="HBM"/>
</dbReference>
<dbReference type="GO" id="GO:0004888">
    <property type="term" value="F:transmembrane signaling receptor activity"/>
    <property type="evidence" value="ECO:0007669"/>
    <property type="project" value="TreeGrafter"/>
</dbReference>
<name>A0A7J0BRX1_9BACT</name>
<dbReference type="GO" id="GO:0007165">
    <property type="term" value="P:signal transduction"/>
    <property type="evidence" value="ECO:0007669"/>
    <property type="project" value="UniProtKB-KW"/>
</dbReference>
<dbReference type="InterPro" id="IPR024478">
    <property type="entry name" value="HlyB_4HB_MCP"/>
</dbReference>